<dbReference type="RefSeq" id="WP_182979598.1">
    <property type="nucleotide sequence ID" value="NZ_BAABGB010000007.1"/>
</dbReference>
<keyword evidence="2" id="KW-1185">Reference proteome</keyword>
<dbReference type="InterPro" id="IPR010239">
    <property type="entry name" value="CHP02001"/>
</dbReference>
<name>A0A7W4P0H1_9PROT</name>
<gene>
    <name evidence="1" type="ORF">HLH35_13375</name>
</gene>
<proteinExistence type="predicted"/>
<dbReference type="Proteomes" id="UP000577891">
    <property type="component" value="Unassembled WGS sequence"/>
</dbReference>
<evidence type="ECO:0000313" key="2">
    <source>
        <dbReference type="Proteomes" id="UP000577891"/>
    </source>
</evidence>
<protein>
    <submittedName>
        <fullName evidence="1">Uncharacterized protein</fullName>
    </submittedName>
</protein>
<organism evidence="1 2">
    <name type="scientific">Gluconacetobacter asukensis</name>
    <dbReference type="NCBI Taxonomy" id="1017181"/>
    <lineage>
        <taxon>Bacteria</taxon>
        <taxon>Pseudomonadati</taxon>
        <taxon>Pseudomonadota</taxon>
        <taxon>Alphaproteobacteria</taxon>
        <taxon>Acetobacterales</taxon>
        <taxon>Acetobacteraceae</taxon>
        <taxon>Gluconacetobacter</taxon>
    </lineage>
</organism>
<dbReference type="EMBL" id="JABEQE010000011">
    <property type="protein sequence ID" value="MBB2173096.1"/>
    <property type="molecule type" value="Genomic_DNA"/>
</dbReference>
<accession>A0A7W4P0H1</accession>
<sequence>MTAQSMRTPSWRGDKSAFSSFRFPGVHVLGAATLAIMCCGRAHAQVAGQMGLQNNYEVRGISVTGGRPVGRLDLSYDLTSGLFFNGSALGALPDRNHPGLTGIIGDAGYARRLGLWLSADAGVTHSEYIGVGPGGTSIGYSEVYTGLSSRHVSLHLYYSPDYWKSNNQTFYAELGGNTGLVAGIRLSAHLGLLTYLNGETGSARAYIRSGSVQYDWLISMSRQFGALDAHMSVSNGGSNAVRSYESYSRPSFMTIFIVGAGYTF</sequence>
<dbReference type="AlphaFoldDB" id="A0A7W4P0H1"/>
<comment type="caution">
    <text evidence="1">The sequence shown here is derived from an EMBL/GenBank/DDBJ whole genome shotgun (WGS) entry which is preliminary data.</text>
</comment>
<dbReference type="Pfam" id="PF09694">
    <property type="entry name" value="Gcw_chp"/>
    <property type="match status" value="1"/>
</dbReference>
<evidence type="ECO:0000313" key="1">
    <source>
        <dbReference type="EMBL" id="MBB2173096.1"/>
    </source>
</evidence>
<reference evidence="1 2" key="1">
    <citation type="submission" date="2020-04" db="EMBL/GenBank/DDBJ databases">
        <title>Description of novel Gluconacetobacter.</title>
        <authorList>
            <person name="Sombolestani A."/>
        </authorList>
    </citation>
    <scope>NUCLEOTIDE SEQUENCE [LARGE SCALE GENOMIC DNA]</scope>
    <source>
        <strain evidence="1 2">LMG 27724</strain>
    </source>
</reference>